<dbReference type="InterPro" id="IPR016163">
    <property type="entry name" value="Ald_DH_C"/>
</dbReference>
<dbReference type="PROSITE" id="PS00070">
    <property type="entry name" value="ALDEHYDE_DEHYDR_CYS"/>
    <property type="match status" value="1"/>
</dbReference>
<keyword evidence="7" id="KW-1185">Reference proteome</keyword>
<dbReference type="NCBIfam" id="TIGR01722">
    <property type="entry name" value="MMSDH"/>
    <property type="match status" value="1"/>
</dbReference>
<dbReference type="PANTHER" id="PTHR43866:SF4">
    <property type="entry name" value="MALONATE-SEMIALDEHYDE DEHYDROGENASE"/>
    <property type="match status" value="1"/>
</dbReference>
<dbReference type="FunFam" id="3.40.309.10:FF:000002">
    <property type="entry name" value="Methylmalonate-semialdehyde dehydrogenase (Acylating)"/>
    <property type="match status" value="1"/>
</dbReference>
<keyword evidence="3" id="KW-0520">NAD</keyword>
<dbReference type="Gene3D" id="3.40.309.10">
    <property type="entry name" value="Aldehyde Dehydrogenase, Chain A, domain 2"/>
    <property type="match status" value="1"/>
</dbReference>
<dbReference type="Proteomes" id="UP000807716">
    <property type="component" value="Unassembled WGS sequence"/>
</dbReference>
<evidence type="ECO:0000313" key="6">
    <source>
        <dbReference type="EMBL" id="KAG0255096.1"/>
    </source>
</evidence>
<dbReference type="GO" id="GO:0006210">
    <property type="term" value="P:thymine catabolic process"/>
    <property type="evidence" value="ECO:0007669"/>
    <property type="project" value="TreeGrafter"/>
</dbReference>
<protein>
    <recommendedName>
        <fullName evidence="1">methylmalonate-semialdehyde dehydrogenase (CoA acylating)</fullName>
        <ecNumber evidence="1">1.2.1.27</ecNumber>
    </recommendedName>
</protein>
<keyword evidence="2" id="KW-0560">Oxidoreductase</keyword>
<dbReference type="InterPro" id="IPR016160">
    <property type="entry name" value="Ald_DH_CS_CYS"/>
</dbReference>
<dbReference type="EC" id="1.2.1.27" evidence="1"/>
<feature type="region of interest" description="Disordered" evidence="4">
    <location>
        <begin position="24"/>
        <end position="48"/>
    </location>
</feature>
<name>A0A9P6PVT8_9FUNG</name>
<evidence type="ECO:0000259" key="5">
    <source>
        <dbReference type="Pfam" id="PF00171"/>
    </source>
</evidence>
<dbReference type="OrthoDB" id="310895at2759"/>
<gene>
    <name evidence="6" type="ORF">DFQ27_006436</name>
</gene>
<evidence type="ECO:0000313" key="7">
    <source>
        <dbReference type="Proteomes" id="UP000807716"/>
    </source>
</evidence>
<organism evidence="6 7">
    <name type="scientific">Actinomortierella ambigua</name>
    <dbReference type="NCBI Taxonomy" id="1343610"/>
    <lineage>
        <taxon>Eukaryota</taxon>
        <taxon>Fungi</taxon>
        <taxon>Fungi incertae sedis</taxon>
        <taxon>Mucoromycota</taxon>
        <taxon>Mortierellomycotina</taxon>
        <taxon>Mortierellomycetes</taxon>
        <taxon>Mortierellales</taxon>
        <taxon>Mortierellaceae</taxon>
        <taxon>Actinomortierella</taxon>
    </lineage>
</organism>
<accession>A0A9P6PVT8</accession>
<sequence length="514" mass="54772">MFTKDQPKLRNWINGQFVDPVAVGAGSGSGSGSDGTTTTTTTTTVNDYLPVTSPHNGKVIGQVPISTAADVQQAVAAATAAFPAWSGRTVKDRAQILIRFHGLISKYADQLADMVVLEHGKNKTEAMASVLKGQETVEYAMSLPQLTQGKSLEVSRGVTCCDRREALGVVASVVPFNFPVMVPMWTLPIAIGMGNTMVLKPSEKVPFTMCKIVELLKEAGLPDGVVNLVHGTADAVNALIDHPDVKAVTFVGTSHVADLVSQRCHKLGKRVLALGGAKNHMVAAPDCNLEMTSQDVVNSFAGCSGQRCMAASVLLTIGHQQALLDKIVAKAEALRPGSDAGQVGPVIDQVSLDKIKRYIDEAEAGGARILVDGRGWTREQPEGFWVGPTVILHTNKHDAALHDEIFGPVLSILAVESADEALAFENANPYGNAACIYTGSGATAEYFTQRFSAGMVGVNIGVPVPREPFSFGGWNRSRFGNHCDITGDGGIEFFSARRKVTTKWVRQENASWMS</sequence>
<dbReference type="Gene3D" id="3.40.605.10">
    <property type="entry name" value="Aldehyde Dehydrogenase, Chain A, domain 1"/>
    <property type="match status" value="1"/>
</dbReference>
<dbReference type="InterPro" id="IPR016161">
    <property type="entry name" value="Ald_DH/histidinol_DH"/>
</dbReference>
<evidence type="ECO:0000256" key="2">
    <source>
        <dbReference type="ARBA" id="ARBA00023002"/>
    </source>
</evidence>
<dbReference type="InterPro" id="IPR016162">
    <property type="entry name" value="Ald_DH_N"/>
</dbReference>
<evidence type="ECO:0000256" key="1">
    <source>
        <dbReference type="ARBA" id="ARBA00013048"/>
    </source>
</evidence>
<evidence type="ECO:0000256" key="4">
    <source>
        <dbReference type="SAM" id="MobiDB-lite"/>
    </source>
</evidence>
<dbReference type="GO" id="GO:0004491">
    <property type="term" value="F:methylmalonate-semialdehyde dehydrogenase (acylating, NAD) activity"/>
    <property type="evidence" value="ECO:0007669"/>
    <property type="project" value="UniProtKB-EC"/>
</dbReference>
<comment type="caution">
    <text evidence="6">The sequence shown here is derived from an EMBL/GenBank/DDBJ whole genome shotgun (WGS) entry which is preliminary data.</text>
</comment>
<evidence type="ECO:0000256" key="3">
    <source>
        <dbReference type="ARBA" id="ARBA00023027"/>
    </source>
</evidence>
<dbReference type="EMBL" id="JAAAJB010000479">
    <property type="protein sequence ID" value="KAG0255096.1"/>
    <property type="molecule type" value="Genomic_DNA"/>
</dbReference>
<feature type="domain" description="Aldehyde dehydrogenase" evidence="5">
    <location>
        <begin position="48"/>
        <end position="496"/>
    </location>
</feature>
<proteinExistence type="predicted"/>
<dbReference type="AlphaFoldDB" id="A0A9P6PVT8"/>
<dbReference type="Pfam" id="PF00171">
    <property type="entry name" value="Aldedh"/>
    <property type="match status" value="1"/>
</dbReference>
<dbReference type="GO" id="GO:0006574">
    <property type="term" value="P:L-valine catabolic process"/>
    <property type="evidence" value="ECO:0007669"/>
    <property type="project" value="TreeGrafter"/>
</dbReference>
<dbReference type="InterPro" id="IPR010061">
    <property type="entry name" value="MeMal-semiAld_DH"/>
</dbReference>
<dbReference type="InterPro" id="IPR015590">
    <property type="entry name" value="Aldehyde_DH_dom"/>
</dbReference>
<reference evidence="6" key="1">
    <citation type="journal article" date="2020" name="Fungal Divers.">
        <title>Resolving the Mortierellaceae phylogeny through synthesis of multi-gene phylogenetics and phylogenomics.</title>
        <authorList>
            <person name="Vandepol N."/>
            <person name="Liber J."/>
            <person name="Desiro A."/>
            <person name="Na H."/>
            <person name="Kennedy M."/>
            <person name="Barry K."/>
            <person name="Grigoriev I.V."/>
            <person name="Miller A.N."/>
            <person name="O'Donnell K."/>
            <person name="Stajich J.E."/>
            <person name="Bonito G."/>
        </authorList>
    </citation>
    <scope>NUCLEOTIDE SEQUENCE</scope>
    <source>
        <strain evidence="6">BC1065</strain>
    </source>
</reference>
<dbReference type="SUPFAM" id="SSF53720">
    <property type="entry name" value="ALDH-like"/>
    <property type="match status" value="1"/>
</dbReference>
<feature type="compositionally biased region" description="Low complexity" evidence="4">
    <location>
        <begin position="34"/>
        <end position="44"/>
    </location>
</feature>
<dbReference type="PANTHER" id="PTHR43866">
    <property type="entry name" value="MALONATE-SEMIALDEHYDE DEHYDROGENASE"/>
    <property type="match status" value="1"/>
</dbReference>